<feature type="binding site" evidence="2">
    <location>
        <position position="332"/>
    </location>
    <ligand>
        <name>FAD</name>
        <dbReference type="ChEBI" id="CHEBI:57692"/>
    </ligand>
</feature>
<feature type="binding site" evidence="2">
    <location>
        <begin position="10"/>
        <end position="13"/>
    </location>
    <ligand>
        <name>FAD</name>
        <dbReference type="ChEBI" id="CHEBI:57692"/>
    </ligand>
</feature>
<name>A0A3N5ZAK0_9ALTE</name>
<dbReference type="InterPro" id="IPR036188">
    <property type="entry name" value="FAD/NAD-bd_sf"/>
</dbReference>
<feature type="active site" evidence="1">
    <location>
        <position position="76"/>
    </location>
</feature>
<feature type="binding site" evidence="2">
    <location>
        <position position="345"/>
    </location>
    <ligand>
        <name>FAD</name>
        <dbReference type="ChEBI" id="CHEBI:57692"/>
    </ligand>
</feature>
<proteinExistence type="predicted"/>
<dbReference type="RefSeq" id="WP_124027866.1">
    <property type="nucleotide sequence ID" value="NZ_JBHRSN010000006.1"/>
</dbReference>
<dbReference type="SUPFAM" id="SSF51905">
    <property type="entry name" value="FAD/NAD(P)-binding domain"/>
    <property type="match status" value="1"/>
</dbReference>
<feature type="binding site" evidence="2">
    <location>
        <position position="341"/>
    </location>
    <ligand>
        <name>L-tryptophan</name>
        <dbReference type="ChEBI" id="CHEBI:57912"/>
    </ligand>
</feature>
<dbReference type="PANTHER" id="PTHR43747">
    <property type="entry name" value="FAD-BINDING PROTEIN"/>
    <property type="match status" value="1"/>
</dbReference>
<comment type="caution">
    <text evidence="3">The sequence shown here is derived from an EMBL/GenBank/DDBJ whole genome shotgun (WGS) entry which is preliminary data.</text>
</comment>
<dbReference type="InterPro" id="IPR033856">
    <property type="entry name" value="Trp_halogen"/>
</dbReference>
<dbReference type="InterPro" id="IPR050816">
    <property type="entry name" value="Flavin-dep_Halogenase_NPB"/>
</dbReference>
<dbReference type="Pfam" id="PF04820">
    <property type="entry name" value="Trp_halogenase"/>
    <property type="match status" value="1"/>
</dbReference>
<dbReference type="GO" id="GO:0004497">
    <property type="term" value="F:monooxygenase activity"/>
    <property type="evidence" value="ECO:0007669"/>
    <property type="project" value="InterPro"/>
</dbReference>
<keyword evidence="2" id="KW-0274">FAD</keyword>
<evidence type="ECO:0000256" key="1">
    <source>
        <dbReference type="PIRSR" id="PIRSR011396-1"/>
    </source>
</evidence>
<gene>
    <name evidence="3" type="ORF">DRW07_10480</name>
</gene>
<keyword evidence="2" id="KW-0285">Flavoprotein</keyword>
<keyword evidence="2" id="KW-0547">Nucleotide-binding</keyword>
<dbReference type="PANTHER" id="PTHR43747:SF4">
    <property type="entry name" value="FLAVIN-DEPENDENT TRYPTOPHAN HALOGENASE"/>
    <property type="match status" value="1"/>
</dbReference>
<keyword evidence="4" id="KW-1185">Reference proteome</keyword>
<dbReference type="EMBL" id="RPOK01000003">
    <property type="protein sequence ID" value="RPJ66508.1"/>
    <property type="molecule type" value="Genomic_DNA"/>
</dbReference>
<dbReference type="AlphaFoldDB" id="A0A3N5ZAK0"/>
<reference evidence="3 4" key="1">
    <citation type="submission" date="2018-11" db="EMBL/GenBank/DDBJ databases">
        <authorList>
            <person name="Ye M.-Q."/>
            <person name="Du Z.-J."/>
        </authorList>
    </citation>
    <scope>NUCLEOTIDE SEQUENCE [LARGE SCALE GENOMIC DNA]</scope>
    <source>
        <strain evidence="3 4">U0105</strain>
    </source>
</reference>
<dbReference type="Gene3D" id="3.50.50.60">
    <property type="entry name" value="FAD/NAD(P)-binding domain"/>
    <property type="match status" value="1"/>
</dbReference>
<organism evidence="3 4">
    <name type="scientific">Alteromonas sediminis</name>
    <dbReference type="NCBI Taxonomy" id="2259342"/>
    <lineage>
        <taxon>Bacteria</taxon>
        <taxon>Pseudomonadati</taxon>
        <taxon>Pseudomonadota</taxon>
        <taxon>Gammaproteobacteria</taxon>
        <taxon>Alteromonadales</taxon>
        <taxon>Alteromonadaceae</taxon>
        <taxon>Alteromonas/Salinimonas group</taxon>
        <taxon>Alteromonas</taxon>
    </lineage>
</organism>
<feature type="binding site" evidence="2">
    <location>
        <position position="76"/>
    </location>
    <ligand>
        <name>7-chloro-L-tryptophan</name>
        <dbReference type="ChEBI" id="CHEBI:58713"/>
    </ligand>
</feature>
<dbReference type="InterPro" id="IPR006905">
    <property type="entry name" value="Flavin_halogenase"/>
</dbReference>
<dbReference type="OrthoDB" id="7178350at2"/>
<accession>A0A3N5ZAK0</accession>
<protein>
    <submittedName>
        <fullName evidence="3">Tryptophan 7-halogenase</fullName>
    </submittedName>
</protein>
<evidence type="ECO:0000313" key="3">
    <source>
        <dbReference type="EMBL" id="RPJ66508.1"/>
    </source>
</evidence>
<evidence type="ECO:0000256" key="2">
    <source>
        <dbReference type="PIRSR" id="PIRSR011396-2"/>
    </source>
</evidence>
<dbReference type="Proteomes" id="UP000275281">
    <property type="component" value="Unassembled WGS sequence"/>
</dbReference>
<evidence type="ECO:0000313" key="4">
    <source>
        <dbReference type="Proteomes" id="UP000275281"/>
    </source>
</evidence>
<sequence>MWKKIIIAGGGTAGWMTAALLAKSLGRAGFEITLVESPNIPTVGVGEATVPSFMHFNRLLGIDERHLIKQTKATYKLGIQFVDWEKIGNDYIHGFGALGDQAAGLPFYHYWFRWLKSNPTAKLEDMSLCAVSGRKRRFVHPDPKVNPILGGMGYALHIDAGLYAEFLKQYSTERGIKHIQADITGVNLNQKTGFISSLNLADSSVLEGDFFIDCTGFKSMLLGQALRVPFVSWKQWLKTDSAQVLPTALTQDNFVPYTRAKAHHAGWQWRIPLQHRVGNGLVYSSEHMTDQEAEALLLEQIDSEPLMAPRKLHFEAGMRERFWEKNCVAVGLSSGFLEPLESTSIHIIQTTISRLVTLFPNADTNEVMAKRFNAQATFEMERIRDFIILHYALNHRDDPFWRSLSEMRLPDSLEEKITLFKKTGYIHYEDGDLFADTNWLSVLFGQGVRPENSMYMVNTMSDEQLDKYISSIRHQIVSLTDNFPFHIDYLTRLLKS</sequence>
<dbReference type="PIRSF" id="PIRSF011396">
    <property type="entry name" value="Trp_halogenase"/>
    <property type="match status" value="1"/>
</dbReference>
<dbReference type="GO" id="GO:0000166">
    <property type="term" value="F:nucleotide binding"/>
    <property type="evidence" value="ECO:0007669"/>
    <property type="project" value="UniProtKB-KW"/>
</dbReference>